<keyword evidence="18" id="KW-1185">Reference proteome</keyword>
<proteinExistence type="inferred from homology"/>
<dbReference type="Pfam" id="PF11838">
    <property type="entry name" value="ERAP1_C"/>
    <property type="match status" value="1"/>
</dbReference>
<dbReference type="FunFam" id="1.10.390.10:FF:000006">
    <property type="entry name" value="Puromycin-sensitive aminopeptidase"/>
    <property type="match status" value="1"/>
</dbReference>
<evidence type="ECO:0000256" key="10">
    <source>
        <dbReference type="PIRSR" id="PIRSR634016-3"/>
    </source>
</evidence>
<keyword evidence="6 12" id="KW-0378">Hydrolase</keyword>
<dbReference type="GO" id="GO:0016285">
    <property type="term" value="F:alanyl aminopeptidase activity"/>
    <property type="evidence" value="ECO:0007669"/>
    <property type="project" value="UniProtKB-EC"/>
</dbReference>
<comment type="similarity">
    <text evidence="2 12">Belongs to the peptidase M1 family.</text>
</comment>
<dbReference type="InterPro" id="IPR050344">
    <property type="entry name" value="Peptidase_M1_aminopeptidases"/>
</dbReference>
<dbReference type="GO" id="GO:0070006">
    <property type="term" value="F:metalloaminopeptidase activity"/>
    <property type="evidence" value="ECO:0007669"/>
    <property type="project" value="TreeGrafter"/>
</dbReference>
<evidence type="ECO:0000313" key="18">
    <source>
        <dbReference type="Proteomes" id="UP000538147"/>
    </source>
</evidence>
<organism evidence="17 18">
    <name type="scientific">Polymorphobacter multimanifer</name>
    <dbReference type="NCBI Taxonomy" id="1070431"/>
    <lineage>
        <taxon>Bacteria</taxon>
        <taxon>Pseudomonadati</taxon>
        <taxon>Pseudomonadota</taxon>
        <taxon>Alphaproteobacteria</taxon>
        <taxon>Sphingomonadales</taxon>
        <taxon>Sphingosinicellaceae</taxon>
        <taxon>Polymorphobacter</taxon>
    </lineage>
</organism>
<keyword evidence="5 10" id="KW-0479">Metal-binding</keyword>
<evidence type="ECO:0000256" key="3">
    <source>
        <dbReference type="ARBA" id="ARBA00022438"/>
    </source>
</evidence>
<keyword evidence="13" id="KW-0732">Signal</keyword>
<name>A0A841LEG5_9SPHN</name>
<dbReference type="InterPro" id="IPR042097">
    <property type="entry name" value="Aminopeptidase_N-like_N_sf"/>
</dbReference>
<gene>
    <name evidence="17" type="ORF">FHS79_001534</name>
</gene>
<dbReference type="GO" id="GO:0006508">
    <property type="term" value="P:proteolysis"/>
    <property type="evidence" value="ECO:0007669"/>
    <property type="project" value="UniProtKB-KW"/>
</dbReference>
<evidence type="ECO:0000259" key="16">
    <source>
        <dbReference type="Pfam" id="PF17900"/>
    </source>
</evidence>
<feature type="binding site" evidence="10">
    <location>
        <position position="329"/>
    </location>
    <ligand>
        <name>Zn(2+)</name>
        <dbReference type="ChEBI" id="CHEBI:29105"/>
        <note>catalytic</note>
    </ligand>
</feature>
<evidence type="ECO:0000256" key="9">
    <source>
        <dbReference type="PIRSR" id="PIRSR634016-1"/>
    </source>
</evidence>
<evidence type="ECO:0000256" key="7">
    <source>
        <dbReference type="ARBA" id="ARBA00022833"/>
    </source>
</evidence>
<dbReference type="SUPFAM" id="SSF63737">
    <property type="entry name" value="Leukotriene A4 hydrolase N-terminal domain"/>
    <property type="match status" value="1"/>
</dbReference>
<dbReference type="InterPro" id="IPR045357">
    <property type="entry name" value="Aminopeptidase_N-like_N"/>
</dbReference>
<reference evidence="17 18" key="1">
    <citation type="submission" date="2020-08" db="EMBL/GenBank/DDBJ databases">
        <title>Genomic Encyclopedia of Type Strains, Phase IV (KMG-IV): sequencing the most valuable type-strain genomes for metagenomic binning, comparative biology and taxonomic classification.</title>
        <authorList>
            <person name="Goeker M."/>
        </authorList>
    </citation>
    <scope>NUCLEOTIDE SEQUENCE [LARGE SCALE GENOMIC DNA]</scope>
    <source>
        <strain evidence="17 18">DSM 102189</strain>
    </source>
</reference>
<dbReference type="PANTHER" id="PTHR11533:SF174">
    <property type="entry name" value="PUROMYCIN-SENSITIVE AMINOPEPTIDASE-RELATED"/>
    <property type="match status" value="1"/>
</dbReference>
<dbReference type="Pfam" id="PF01433">
    <property type="entry name" value="Peptidase_M1"/>
    <property type="match status" value="1"/>
</dbReference>
<evidence type="ECO:0000256" key="1">
    <source>
        <dbReference type="ARBA" id="ARBA00000098"/>
    </source>
</evidence>
<dbReference type="Gene3D" id="1.10.390.10">
    <property type="entry name" value="Neutral Protease Domain 2"/>
    <property type="match status" value="1"/>
</dbReference>
<dbReference type="GO" id="GO:0043171">
    <property type="term" value="P:peptide catabolic process"/>
    <property type="evidence" value="ECO:0007669"/>
    <property type="project" value="TreeGrafter"/>
</dbReference>
<dbReference type="Gene3D" id="1.25.50.20">
    <property type="match status" value="1"/>
</dbReference>
<comment type="cofactor">
    <cofactor evidence="10 12">
        <name>Zn(2+)</name>
        <dbReference type="ChEBI" id="CHEBI:29105"/>
    </cofactor>
    <text evidence="10 12">Binds 1 zinc ion per subunit.</text>
</comment>
<dbReference type="InterPro" id="IPR034016">
    <property type="entry name" value="M1_APN-typ"/>
</dbReference>
<dbReference type="GO" id="GO:0042277">
    <property type="term" value="F:peptide binding"/>
    <property type="evidence" value="ECO:0007669"/>
    <property type="project" value="TreeGrafter"/>
</dbReference>
<feature type="chain" id="PRO_5032586698" description="Aminopeptidase" evidence="13">
    <location>
        <begin position="20"/>
        <end position="877"/>
    </location>
</feature>
<dbReference type="CDD" id="cd09601">
    <property type="entry name" value="M1_APN-Q_like"/>
    <property type="match status" value="1"/>
</dbReference>
<evidence type="ECO:0000256" key="11">
    <source>
        <dbReference type="PIRSR" id="PIRSR634016-4"/>
    </source>
</evidence>
<keyword evidence="4 12" id="KW-0645">Protease</keyword>
<dbReference type="PANTHER" id="PTHR11533">
    <property type="entry name" value="PROTEASE M1 ZINC METALLOPROTEASE"/>
    <property type="match status" value="1"/>
</dbReference>
<dbReference type="EMBL" id="JACIIV010000009">
    <property type="protein sequence ID" value="MBB6227368.1"/>
    <property type="molecule type" value="Genomic_DNA"/>
</dbReference>
<comment type="catalytic activity">
    <reaction evidence="1">
        <text>Release of an N-terminal amino acid, Xaa-|-Yaa- from a peptide, amide or arylamide. Xaa is preferably Ala, but may be most amino acids including Pro (slow action). When a terminal hydrophobic residue is followed by a prolyl residue, the two may be released as an intact Xaa-Pro dipeptide.</text>
        <dbReference type="EC" id="3.4.11.2"/>
    </reaction>
</comment>
<dbReference type="EC" id="3.4.11.-" evidence="12"/>
<accession>A0A841LEG5</accession>
<dbReference type="GO" id="GO:0016020">
    <property type="term" value="C:membrane"/>
    <property type="evidence" value="ECO:0007669"/>
    <property type="project" value="TreeGrafter"/>
</dbReference>
<dbReference type="Proteomes" id="UP000538147">
    <property type="component" value="Unassembled WGS sequence"/>
</dbReference>
<dbReference type="GO" id="GO:0005615">
    <property type="term" value="C:extracellular space"/>
    <property type="evidence" value="ECO:0007669"/>
    <property type="project" value="TreeGrafter"/>
</dbReference>
<dbReference type="GO" id="GO:0005737">
    <property type="term" value="C:cytoplasm"/>
    <property type="evidence" value="ECO:0007669"/>
    <property type="project" value="TreeGrafter"/>
</dbReference>
<feature type="binding site" evidence="10">
    <location>
        <position position="325"/>
    </location>
    <ligand>
        <name>Zn(2+)</name>
        <dbReference type="ChEBI" id="CHEBI:29105"/>
        <note>catalytic</note>
    </ligand>
</feature>
<dbReference type="AlphaFoldDB" id="A0A841LEG5"/>
<feature type="active site" description="Proton acceptor" evidence="9">
    <location>
        <position position="326"/>
    </location>
</feature>
<feature type="domain" description="Aminopeptidase N-like N-terminal" evidence="16">
    <location>
        <begin position="38"/>
        <end position="214"/>
    </location>
</feature>
<keyword evidence="3 12" id="KW-0031">Aminopeptidase</keyword>
<dbReference type="GO" id="GO:0008270">
    <property type="term" value="F:zinc ion binding"/>
    <property type="evidence" value="ECO:0007669"/>
    <property type="project" value="UniProtKB-UniRule"/>
</dbReference>
<dbReference type="InterPro" id="IPR014782">
    <property type="entry name" value="Peptidase_M1_dom"/>
</dbReference>
<feature type="site" description="Transition state stabilizer" evidence="11">
    <location>
        <position position="410"/>
    </location>
</feature>
<feature type="binding site" evidence="10">
    <location>
        <position position="348"/>
    </location>
    <ligand>
        <name>Zn(2+)</name>
        <dbReference type="ChEBI" id="CHEBI:29105"/>
        <note>catalytic</note>
    </ligand>
</feature>
<dbReference type="InterPro" id="IPR024571">
    <property type="entry name" value="ERAP1-like_C_dom"/>
</dbReference>
<feature type="signal peptide" evidence="13">
    <location>
        <begin position="1"/>
        <end position="19"/>
    </location>
</feature>
<evidence type="ECO:0000256" key="6">
    <source>
        <dbReference type="ARBA" id="ARBA00022801"/>
    </source>
</evidence>
<dbReference type="InterPro" id="IPR001930">
    <property type="entry name" value="Peptidase_M1"/>
</dbReference>
<evidence type="ECO:0000256" key="8">
    <source>
        <dbReference type="ARBA" id="ARBA00023049"/>
    </source>
</evidence>
<dbReference type="SUPFAM" id="SSF55486">
    <property type="entry name" value="Metalloproteases ('zincins'), catalytic domain"/>
    <property type="match status" value="1"/>
</dbReference>
<protein>
    <recommendedName>
        <fullName evidence="12">Aminopeptidase</fullName>
        <ecNumber evidence="12">3.4.11.-</ecNumber>
    </recommendedName>
</protein>
<dbReference type="PRINTS" id="PR00756">
    <property type="entry name" value="ALADIPTASE"/>
</dbReference>
<feature type="domain" description="ERAP1-like C-terminal" evidence="15">
    <location>
        <begin position="544"/>
        <end position="860"/>
    </location>
</feature>
<evidence type="ECO:0000256" key="4">
    <source>
        <dbReference type="ARBA" id="ARBA00022670"/>
    </source>
</evidence>
<evidence type="ECO:0000256" key="5">
    <source>
        <dbReference type="ARBA" id="ARBA00022723"/>
    </source>
</evidence>
<keyword evidence="7 10" id="KW-0862">Zinc</keyword>
<feature type="domain" description="Peptidase M1 membrane alanine aminopeptidase" evidence="14">
    <location>
        <begin position="256"/>
        <end position="459"/>
    </location>
</feature>
<evidence type="ECO:0000256" key="12">
    <source>
        <dbReference type="RuleBase" id="RU364040"/>
    </source>
</evidence>
<dbReference type="Pfam" id="PF17900">
    <property type="entry name" value="Peptidase_M1_N"/>
    <property type="match status" value="1"/>
</dbReference>
<dbReference type="InterPro" id="IPR027268">
    <property type="entry name" value="Peptidase_M4/M1_CTD_sf"/>
</dbReference>
<comment type="caution">
    <text evidence="17">The sequence shown here is derived from an EMBL/GenBank/DDBJ whole genome shotgun (WGS) entry which is preliminary data.</text>
</comment>
<evidence type="ECO:0000313" key="17">
    <source>
        <dbReference type="EMBL" id="MBB6227368.1"/>
    </source>
</evidence>
<keyword evidence="8 12" id="KW-0482">Metalloprotease</keyword>
<evidence type="ECO:0000256" key="2">
    <source>
        <dbReference type="ARBA" id="ARBA00010136"/>
    </source>
</evidence>
<evidence type="ECO:0000259" key="14">
    <source>
        <dbReference type="Pfam" id="PF01433"/>
    </source>
</evidence>
<evidence type="ECO:0000256" key="13">
    <source>
        <dbReference type="SAM" id="SignalP"/>
    </source>
</evidence>
<dbReference type="RefSeq" id="WP_184197801.1">
    <property type="nucleotide sequence ID" value="NZ_JACIIV010000009.1"/>
</dbReference>
<sequence length="877" mass="92907">MRTFLATFATFALGNLALAAVPVAAADVPTGRLPAGVKPLAYDLSFVIDPAKERFSGETKIEIEAAAPTSTIYLHGQDLAVTTATVTVGRKVIQARYAEVDPSGVAALTLASPLPAGKARITIRYTAAFRSGAEGIFRAKVGNDWYAWTQMEPLDARRAFPGFDEPGFKTPFTTSITVPRAVKAFANTPETSVTTRGAMQTHSFAASKPLPTYLVALGVGPFDVRGTTIPANAVRKEPLEFRVIATKGQASRMDVTLEETPKLLAGLEDYFGIPYPYEKLDFIASPIMGGAMENAGLIVYGDTLILMDRGAPFGQLRGFSEVVAHELAHQWFGDLVTPVWWTDIWLNESFAEWMGKKIAHQWRPDLGIAAQELGEAFGAMDLDSLGRGRPIRQEITENSQVASAFDGITYQKGAQVVSMFENFVGAEAFQKGVRLHLNRYAFGNASAEQFFASVAEAANDTRVIPALNSFLTQTGVPLLGVEDGTQAIRLSQQRYLPLGVTPPETPQTWQIPYCFARGEGRRCDLLSTASATVPALIGTEAALVPNAGGNGYFRYTLDAAGWDRMIAAAPTLPARDAMALADSLWADFAAGGAPFATIVKAAEALARHPERLAAANLGGRLAGVGNRMIAPAQQPAYRALMARLYGPAFAPLGFDPAPGAHASEPAERQSLRQALLPLVANEAADPALRARLATAGRAVIAGDMKAVDPTFRGLALVAAVQEGGPTAQAALSRALLASQDPLFRSQAAGAIGAVASEEQATKALELAFADGMQALETTGLVGSVARSPAGRIAATRFAEANFTRVLASYPGFSKRGIINLFSGFCTNADADRVETLLRPRLPELGGGELELGQAVAGIRRCAALTEAKGSEIAAALR</sequence>
<evidence type="ECO:0000259" key="15">
    <source>
        <dbReference type="Pfam" id="PF11838"/>
    </source>
</evidence>
<dbReference type="Gene3D" id="2.60.40.1730">
    <property type="entry name" value="tricorn interacting facor f3 domain"/>
    <property type="match status" value="1"/>
</dbReference>